<keyword evidence="4" id="KW-1185">Reference proteome</keyword>
<organism evidence="3 4">
    <name type="scientific">Saponaria officinalis</name>
    <name type="common">Common soapwort</name>
    <name type="synonym">Lychnis saponaria</name>
    <dbReference type="NCBI Taxonomy" id="3572"/>
    <lineage>
        <taxon>Eukaryota</taxon>
        <taxon>Viridiplantae</taxon>
        <taxon>Streptophyta</taxon>
        <taxon>Embryophyta</taxon>
        <taxon>Tracheophyta</taxon>
        <taxon>Spermatophyta</taxon>
        <taxon>Magnoliopsida</taxon>
        <taxon>eudicotyledons</taxon>
        <taxon>Gunneridae</taxon>
        <taxon>Pentapetalae</taxon>
        <taxon>Caryophyllales</taxon>
        <taxon>Caryophyllaceae</taxon>
        <taxon>Caryophylleae</taxon>
        <taxon>Saponaria</taxon>
    </lineage>
</organism>
<gene>
    <name evidence="3" type="ORF">RND81_05G159500</name>
</gene>
<name>A0AAW1L1H9_SAPOF</name>
<protein>
    <recommendedName>
        <fullName evidence="2">Replication protein A 70 kDa DNA-binding subunit B/D first OB fold domain-containing protein</fullName>
    </recommendedName>
</protein>
<dbReference type="AlphaFoldDB" id="A0AAW1L1H9"/>
<dbReference type="CDD" id="cd04480">
    <property type="entry name" value="RPA1_DBD_A_like"/>
    <property type="match status" value="1"/>
</dbReference>
<dbReference type="SUPFAM" id="SSF50249">
    <property type="entry name" value="Nucleic acid-binding proteins"/>
    <property type="match status" value="2"/>
</dbReference>
<dbReference type="Pfam" id="PF02721">
    <property type="entry name" value="DUF223"/>
    <property type="match status" value="1"/>
</dbReference>
<accession>A0AAW1L1H9</accession>
<sequence length="483" mass="54276">MRSATSSLNKTSEMLSTTHTTCRLLLRRPALPFVVGRLPLLLRRPSALPLRQMSFFMKFWNQYGPGVILFKFGLDKSIEKVDSKDNKTSSDNVQHGNDETLDLHTCSGALLDMEDYVTKALKKQEEKRYVIGAFRERLTQMNVRVVHKWTRPDLKEKVKIGSIELLPLDAENEVIQATITKQLVSYFGPKVIVGDVYTLRNLTVDSNIGMDKATSNPCRLKFVFSSKVQGTNDTSIPLHGYRFADFDDILNGKVPTTHYIGQWRVQTTFNATVFHVNPDIPEVKQFEPSFSTPSTSNSLQVIDIPDDDEYDVLSTENIKSICEIKNHEKKGLYYTLAKVVDVDCNAGWYYDSCKICWAKTVKNDNGRWICTQDGCDGKISGLSSSIPRFQVKLVVTDASNEEVDFVVFDSQITQFISHSASDLLAKLEKAEDSETAETSPRITPLKRSYPCPNVTSGNEHEMNVGTGDATSATKKPVIVKKEK</sequence>
<dbReference type="InterPro" id="IPR003871">
    <property type="entry name" value="RFA1B/D_OB_1st"/>
</dbReference>
<proteinExistence type="predicted"/>
<evidence type="ECO:0000313" key="4">
    <source>
        <dbReference type="Proteomes" id="UP001443914"/>
    </source>
</evidence>
<dbReference type="Proteomes" id="UP001443914">
    <property type="component" value="Unassembled WGS sequence"/>
</dbReference>
<evidence type="ECO:0000256" key="1">
    <source>
        <dbReference type="SAM" id="MobiDB-lite"/>
    </source>
</evidence>
<dbReference type="PANTHER" id="PTHR47165:SF4">
    <property type="entry name" value="OS03G0429900 PROTEIN"/>
    <property type="match status" value="1"/>
</dbReference>
<dbReference type="InterPro" id="IPR012340">
    <property type="entry name" value="NA-bd_OB-fold"/>
</dbReference>
<comment type="caution">
    <text evidence="3">The sequence shown here is derived from an EMBL/GenBank/DDBJ whole genome shotgun (WGS) entry which is preliminary data.</text>
</comment>
<dbReference type="PANTHER" id="PTHR47165">
    <property type="entry name" value="OS03G0429900 PROTEIN"/>
    <property type="match status" value="1"/>
</dbReference>
<dbReference type="Gene3D" id="2.40.50.140">
    <property type="entry name" value="Nucleic acid-binding proteins"/>
    <property type="match status" value="2"/>
</dbReference>
<dbReference type="EMBL" id="JBDFQZ010000005">
    <property type="protein sequence ID" value="KAK9725646.1"/>
    <property type="molecule type" value="Genomic_DNA"/>
</dbReference>
<evidence type="ECO:0000313" key="3">
    <source>
        <dbReference type="EMBL" id="KAK9725646.1"/>
    </source>
</evidence>
<reference evidence="3" key="1">
    <citation type="submission" date="2024-03" db="EMBL/GenBank/DDBJ databases">
        <title>WGS assembly of Saponaria officinalis var. Norfolk2.</title>
        <authorList>
            <person name="Jenkins J."/>
            <person name="Shu S."/>
            <person name="Grimwood J."/>
            <person name="Barry K."/>
            <person name="Goodstein D."/>
            <person name="Schmutz J."/>
            <person name="Leebens-Mack J."/>
            <person name="Osbourn A."/>
        </authorList>
    </citation>
    <scope>NUCLEOTIDE SEQUENCE [LARGE SCALE GENOMIC DNA]</scope>
    <source>
        <strain evidence="3">JIC</strain>
    </source>
</reference>
<evidence type="ECO:0000259" key="2">
    <source>
        <dbReference type="Pfam" id="PF02721"/>
    </source>
</evidence>
<feature type="region of interest" description="Disordered" evidence="1">
    <location>
        <begin position="430"/>
        <end position="483"/>
    </location>
</feature>
<feature type="domain" description="Replication protein A 70 kDa DNA-binding subunit B/D first OB fold" evidence="2">
    <location>
        <begin position="141"/>
        <end position="229"/>
    </location>
</feature>